<proteinExistence type="predicted"/>
<dbReference type="PROSITE" id="PS51379">
    <property type="entry name" value="4FE4S_FER_2"/>
    <property type="match status" value="2"/>
</dbReference>
<dbReference type="KEGG" id="dda:Dd703_0284"/>
<keyword evidence="5" id="KW-0411">Iron-sulfur</keyword>
<keyword evidence="4" id="KW-0408">Iron</keyword>
<evidence type="ECO:0000256" key="3">
    <source>
        <dbReference type="ARBA" id="ARBA00022737"/>
    </source>
</evidence>
<feature type="domain" description="4Fe-4S ferredoxin-type" evidence="6">
    <location>
        <begin position="116"/>
        <end position="145"/>
    </location>
</feature>
<evidence type="ECO:0000256" key="5">
    <source>
        <dbReference type="ARBA" id="ARBA00023014"/>
    </source>
</evidence>
<dbReference type="InterPro" id="IPR017896">
    <property type="entry name" value="4Fe4S_Fe-S-bd"/>
</dbReference>
<dbReference type="GO" id="GO:0046872">
    <property type="term" value="F:metal ion binding"/>
    <property type="evidence" value="ECO:0007669"/>
    <property type="project" value="UniProtKB-KW"/>
</dbReference>
<gene>
    <name evidence="7" type="ordered locus">Dd703_0284</name>
</gene>
<dbReference type="STRING" id="579405.Dd703_0284"/>
<dbReference type="EMBL" id="CP001654">
    <property type="protein sequence ID" value="ACS84101.1"/>
    <property type="molecule type" value="Genomic_DNA"/>
</dbReference>
<dbReference type="Gene3D" id="3.30.70.20">
    <property type="match status" value="2"/>
</dbReference>
<dbReference type="PANTHER" id="PTHR43177">
    <property type="entry name" value="PROTEIN NRFC"/>
    <property type="match status" value="1"/>
</dbReference>
<dbReference type="Pfam" id="PF13247">
    <property type="entry name" value="Fer4_11"/>
    <property type="match status" value="1"/>
</dbReference>
<evidence type="ECO:0000256" key="2">
    <source>
        <dbReference type="ARBA" id="ARBA00022723"/>
    </source>
</evidence>
<dbReference type="Pfam" id="PF12800">
    <property type="entry name" value="Fer4_4"/>
    <property type="match status" value="1"/>
</dbReference>
<evidence type="ECO:0000313" key="8">
    <source>
        <dbReference type="Proteomes" id="UP000002734"/>
    </source>
</evidence>
<name>C6C7I3_MUSP7</name>
<dbReference type="InterPro" id="IPR017900">
    <property type="entry name" value="4Fe4S_Fe_S_CS"/>
</dbReference>
<keyword evidence="1" id="KW-0004">4Fe-4S</keyword>
<dbReference type="HOGENOM" id="CLU_043374_1_3_6"/>
<evidence type="ECO:0000313" key="7">
    <source>
        <dbReference type="EMBL" id="ACS84101.1"/>
    </source>
</evidence>
<dbReference type="SUPFAM" id="SSF54862">
    <property type="entry name" value="4Fe-4S ferredoxins"/>
    <property type="match status" value="1"/>
</dbReference>
<dbReference type="GO" id="GO:0051539">
    <property type="term" value="F:4 iron, 4 sulfur cluster binding"/>
    <property type="evidence" value="ECO:0007669"/>
    <property type="project" value="UniProtKB-KW"/>
</dbReference>
<evidence type="ECO:0000259" key="6">
    <source>
        <dbReference type="PROSITE" id="PS51379"/>
    </source>
</evidence>
<reference evidence="7" key="1">
    <citation type="submission" date="2009-06" db="EMBL/GenBank/DDBJ databases">
        <title>Complete sequence of Dickeya dadantii Ech703.</title>
        <authorList>
            <consortium name="US DOE Joint Genome Institute"/>
            <person name="Lucas S."/>
            <person name="Copeland A."/>
            <person name="Lapidus A."/>
            <person name="Glavina del Rio T."/>
            <person name="Dalin E."/>
            <person name="Tice H."/>
            <person name="Bruce D."/>
            <person name="Goodwin L."/>
            <person name="Pitluck S."/>
            <person name="Chertkov O."/>
            <person name="Brettin T."/>
            <person name="Detter J.C."/>
            <person name="Han C."/>
            <person name="Larimer F."/>
            <person name="Land M."/>
            <person name="Hauser L."/>
            <person name="Kyrpides N."/>
            <person name="Mikhailova N."/>
            <person name="Balakrishnan V."/>
            <person name="Glasner J."/>
            <person name="Perna N.T."/>
        </authorList>
    </citation>
    <scope>NUCLEOTIDE SEQUENCE [LARGE SCALE GENOMIC DNA]</scope>
    <source>
        <strain evidence="7">Ech703</strain>
    </source>
</reference>
<evidence type="ECO:0000256" key="4">
    <source>
        <dbReference type="ARBA" id="ARBA00023004"/>
    </source>
</evidence>
<dbReference type="PROSITE" id="PS00198">
    <property type="entry name" value="4FE4S_FER_1"/>
    <property type="match status" value="1"/>
</dbReference>
<feature type="domain" description="4Fe-4S ferredoxin-type" evidence="6">
    <location>
        <begin position="37"/>
        <end position="65"/>
    </location>
</feature>
<protein>
    <submittedName>
        <fullName evidence="7">4Fe-4S ferredoxin iron-sulfur binding domain protein</fullName>
    </submittedName>
</protein>
<dbReference type="Proteomes" id="UP000002734">
    <property type="component" value="Chromosome"/>
</dbReference>
<dbReference type="InterPro" id="IPR050954">
    <property type="entry name" value="ET_IronSulfur_Cluster-Binding"/>
</dbReference>
<accession>C6C7I3</accession>
<dbReference type="eggNOG" id="COG0437">
    <property type="taxonomic scope" value="Bacteria"/>
</dbReference>
<keyword evidence="3" id="KW-0677">Repeat</keyword>
<organism evidence="7 8">
    <name type="scientific">Musicola paradisiaca (strain Ech703)</name>
    <name type="common">Dickeya paradisiaca</name>
    <name type="synonym">Dickeya dadantii</name>
    <dbReference type="NCBI Taxonomy" id="579405"/>
    <lineage>
        <taxon>Bacteria</taxon>
        <taxon>Pseudomonadati</taxon>
        <taxon>Pseudomonadota</taxon>
        <taxon>Gammaproteobacteria</taxon>
        <taxon>Enterobacterales</taxon>
        <taxon>Pectobacteriaceae</taxon>
        <taxon>Musicola</taxon>
    </lineage>
</organism>
<evidence type="ECO:0000256" key="1">
    <source>
        <dbReference type="ARBA" id="ARBA00022485"/>
    </source>
</evidence>
<dbReference type="AlphaFoldDB" id="C6C7I3"/>
<dbReference type="FunFam" id="3.30.70.20:FF:000014">
    <property type="entry name" value="Cytochrome c nitrite reductase, Fe-S protein"/>
    <property type="match status" value="1"/>
</dbReference>
<keyword evidence="8" id="KW-1185">Reference proteome</keyword>
<dbReference type="RefSeq" id="WP_012763924.1">
    <property type="nucleotide sequence ID" value="NC_012880.1"/>
</dbReference>
<dbReference type="PANTHER" id="PTHR43177:SF3">
    <property type="entry name" value="PROTEIN NRFC HOMOLOG"/>
    <property type="match status" value="1"/>
</dbReference>
<keyword evidence="2" id="KW-0479">Metal-binding</keyword>
<sequence>MTCSRRKFVLGMGSVVFFSAPLFSTLAGTEKGKAVRYAMIHDETLCNGCNLCVTACRKVNDVPEGMARMSIAHIPLTPPDQGNQYHFFRYACQHCEEAPCITVCPTGASYRDQATGIVRVNRPTCIGCSYCISACPYQVRYLNPVTHVADKCDFCFESRLSKGFPPICVSACPQQALLFGREDSEPIQRWLKTHDYYRYQLPGAGEAHVYRRPGPHSAEEVKA</sequence>